<feature type="chain" id="PRO_5030615802" description="Tetratricopeptide repeat protein" evidence="1">
    <location>
        <begin position="20"/>
        <end position="214"/>
    </location>
</feature>
<keyword evidence="1" id="KW-0732">Signal</keyword>
<accession>A0A7Y7Y9P0</accession>
<dbReference type="Proteomes" id="UP000520592">
    <property type="component" value="Unassembled WGS sequence"/>
</dbReference>
<dbReference type="RefSeq" id="WP_177060853.1">
    <property type="nucleotide sequence ID" value="NZ_JACAPS010000035.1"/>
</dbReference>
<dbReference type="AlphaFoldDB" id="A0A7Y7Y9P0"/>
<protein>
    <recommendedName>
        <fullName evidence="4">Tetratricopeptide repeat protein</fullName>
    </recommendedName>
</protein>
<organism evidence="2 3">
    <name type="scientific">Pseudomonas gingeri</name>
    <dbReference type="NCBI Taxonomy" id="117681"/>
    <lineage>
        <taxon>Bacteria</taxon>
        <taxon>Pseudomonadati</taxon>
        <taxon>Pseudomonadota</taxon>
        <taxon>Gammaproteobacteria</taxon>
        <taxon>Pseudomonadales</taxon>
        <taxon>Pseudomonadaceae</taxon>
        <taxon>Pseudomonas</taxon>
    </lineage>
</organism>
<comment type="caution">
    <text evidence="2">The sequence shown here is derived from an EMBL/GenBank/DDBJ whole genome shotgun (WGS) entry which is preliminary data.</text>
</comment>
<evidence type="ECO:0008006" key="4">
    <source>
        <dbReference type="Google" id="ProtNLM"/>
    </source>
</evidence>
<dbReference type="InterPro" id="IPR011990">
    <property type="entry name" value="TPR-like_helical_dom_sf"/>
</dbReference>
<evidence type="ECO:0000256" key="1">
    <source>
        <dbReference type="SAM" id="SignalP"/>
    </source>
</evidence>
<dbReference type="EMBL" id="JACAQD010000010">
    <property type="protein sequence ID" value="NWC32394.1"/>
    <property type="molecule type" value="Genomic_DNA"/>
</dbReference>
<evidence type="ECO:0000313" key="2">
    <source>
        <dbReference type="EMBL" id="NWC32394.1"/>
    </source>
</evidence>
<name>A0A7Y7Y9P0_9PSED</name>
<proteinExistence type="predicted"/>
<evidence type="ECO:0000313" key="3">
    <source>
        <dbReference type="Proteomes" id="UP000520592"/>
    </source>
</evidence>
<dbReference type="SUPFAM" id="SSF48452">
    <property type="entry name" value="TPR-like"/>
    <property type="match status" value="1"/>
</dbReference>
<feature type="signal peptide" evidence="1">
    <location>
        <begin position="1"/>
        <end position="19"/>
    </location>
</feature>
<dbReference type="Gene3D" id="1.25.40.10">
    <property type="entry name" value="Tetratricopeptide repeat domain"/>
    <property type="match status" value="1"/>
</dbReference>
<reference evidence="2 3" key="1">
    <citation type="submission" date="2020-04" db="EMBL/GenBank/DDBJ databases">
        <title>Molecular characterization of pseudomonads from Agaricus bisporus reveal novel blotch 2 pathogens in Western Europe.</title>
        <authorList>
            <person name="Taparia T."/>
            <person name="Krijger M."/>
            <person name="Haynes E."/>
            <person name="Elpinstone J.G."/>
            <person name="Noble R."/>
            <person name="Van Der Wolf J."/>
        </authorList>
    </citation>
    <scope>NUCLEOTIDE SEQUENCE [LARGE SCALE GENOMIC DNA]</scope>
    <source>
        <strain evidence="2 3">IPO3737</strain>
    </source>
</reference>
<gene>
    <name evidence="2" type="ORF">HX876_08330</name>
</gene>
<sequence length="214" mass="23583">MKKIFACLLLGTLGQSAWALDSADQQRLSDIQRSWAHIQYEIPERQRTAAFEQLATQTVQFTNERPTVAEAWIWKGIVTSSWAGAEGGLGALGKAKEAKADLEKSLTLDTKALQGSAYTSLAALYDRVPGWPIGFGDSDKAEQLLKQALPLNPDGIDSLYFWGDHLYRQKRYAEAKVALLRALQAAPRPGRESADAGRRKEIAALLVDVNKKID</sequence>